<evidence type="ECO:0008006" key="3">
    <source>
        <dbReference type="Google" id="ProtNLM"/>
    </source>
</evidence>
<dbReference type="RefSeq" id="WP_021408980.1">
    <property type="nucleotide sequence ID" value="NZ_CP021140.1"/>
</dbReference>
<dbReference type="Pfam" id="PF02613">
    <property type="entry name" value="Nitrate_red_del"/>
    <property type="match status" value="1"/>
</dbReference>
<dbReference type="InterPro" id="IPR020945">
    <property type="entry name" value="DMSO/NO3_reduct_chaperone"/>
</dbReference>
<dbReference type="SUPFAM" id="SSF89155">
    <property type="entry name" value="TorD-like"/>
    <property type="match status" value="1"/>
</dbReference>
<protein>
    <recommendedName>
        <fullName evidence="3">Molecular chaperone TorD</fullName>
    </recommendedName>
</protein>
<dbReference type="Gene3D" id="1.10.3480.10">
    <property type="entry name" value="TorD-like"/>
    <property type="match status" value="1"/>
</dbReference>
<evidence type="ECO:0000313" key="1">
    <source>
        <dbReference type="EMBL" id="RDB72020.1"/>
    </source>
</evidence>
<dbReference type="AlphaFoldDB" id="A0A369MLQ7"/>
<proteinExistence type="predicted"/>
<sequence length="224" mass="24769">MGREEVVRRAVGKADAFELLSCAFAYPDERLAQGLVDGSFADDARACLLDAGTDLATADSVAESFALWRDATTADVLADMRIVYSRLYLAPGGHTPIFPYESAFLHVERGMKGVPALFRTPVTLDVERLMREAGVVAKNARKEPCDSVFEEFELLSYLYAKLADALNCDDAEAVAAWTERIQTFEREHAQAWLPAFMQRTQELAAEKPYCAFAALALTVMEVRS</sequence>
<name>A0A369MLQ7_EGGLN</name>
<comment type="caution">
    <text evidence="1">The sequence shown here is derived from an EMBL/GenBank/DDBJ whole genome shotgun (WGS) entry which is preliminary data.</text>
</comment>
<accession>A0A369MLQ7</accession>
<dbReference type="Proteomes" id="UP000253970">
    <property type="component" value="Unassembled WGS sequence"/>
</dbReference>
<dbReference type="EMBL" id="PPTU01000005">
    <property type="protein sequence ID" value="RDB72020.1"/>
    <property type="molecule type" value="Genomic_DNA"/>
</dbReference>
<reference evidence="1 2" key="1">
    <citation type="journal article" date="2018" name="Elife">
        <title>Discovery and characterization of a prevalent human gut bacterial enzyme sufficient for the inactivation of a family of plant toxins.</title>
        <authorList>
            <person name="Koppel N."/>
            <person name="Bisanz J.E."/>
            <person name="Pandelia M.E."/>
            <person name="Turnbaugh P.J."/>
            <person name="Balskus E.P."/>
        </authorList>
    </citation>
    <scope>NUCLEOTIDE SEQUENCE [LARGE SCALE GENOMIC DNA]</scope>
    <source>
        <strain evidence="1 2">W1 BHI 6</strain>
    </source>
</reference>
<gene>
    <name evidence="1" type="ORF">C1875_04840</name>
</gene>
<dbReference type="InterPro" id="IPR036411">
    <property type="entry name" value="TorD-like_sf"/>
</dbReference>
<evidence type="ECO:0000313" key="2">
    <source>
        <dbReference type="Proteomes" id="UP000253970"/>
    </source>
</evidence>
<organism evidence="1 2">
    <name type="scientific">Eggerthella lenta</name>
    <name type="common">Eubacterium lentum</name>
    <dbReference type="NCBI Taxonomy" id="84112"/>
    <lineage>
        <taxon>Bacteria</taxon>
        <taxon>Bacillati</taxon>
        <taxon>Actinomycetota</taxon>
        <taxon>Coriobacteriia</taxon>
        <taxon>Eggerthellales</taxon>
        <taxon>Eggerthellaceae</taxon>
        <taxon>Eggerthella</taxon>
    </lineage>
</organism>